<reference evidence="2 3" key="1">
    <citation type="submission" date="2019-07" db="EMBL/GenBank/DDBJ databases">
        <title>New species of Amycolatopsis and Streptomyces.</title>
        <authorList>
            <person name="Duangmal K."/>
            <person name="Teo W.F.A."/>
            <person name="Lipun K."/>
        </authorList>
    </citation>
    <scope>NUCLEOTIDE SEQUENCE [LARGE SCALE GENOMIC DNA]</scope>
    <source>
        <strain evidence="2 3">JCM 30562</strain>
    </source>
</reference>
<gene>
    <name evidence="2" type="ORF">FNH06_04840</name>
</gene>
<name>A0A558AKC8_9PSEU</name>
<dbReference type="Proteomes" id="UP000318578">
    <property type="component" value="Unassembled WGS sequence"/>
</dbReference>
<evidence type="ECO:0000313" key="3">
    <source>
        <dbReference type="Proteomes" id="UP000318578"/>
    </source>
</evidence>
<dbReference type="Gene3D" id="3.90.550.10">
    <property type="entry name" value="Spore Coat Polysaccharide Biosynthesis Protein SpsA, Chain A"/>
    <property type="match status" value="1"/>
</dbReference>
<dbReference type="AlphaFoldDB" id="A0A558AKC8"/>
<dbReference type="PANTHER" id="PTHR22916:SF3">
    <property type="entry name" value="UDP-GLCNAC:BETAGAL BETA-1,3-N-ACETYLGLUCOSAMINYLTRANSFERASE-LIKE PROTEIN 1"/>
    <property type="match status" value="1"/>
</dbReference>
<sequence>MSAPAVSVCVPAYQAERYLADTVSSVLSQTFADFELVVLDNASTDRTPEILAGFCDPRLRVVRNERVLPLADNWNRAVAETTGPLVKLVCADDLLHPRCLERQHAVLAGDPALALVCSRRDLINEEARLISRNRGLRGLVGRVPSPVVIRKIVRHGGNPLGEPGGALFRREHFDAVKGFDARWQFPMDLALWIRLLEFGDFYGMRESLAAFRIGRGSVSARAQRAEYAEQRYLSERLAADPEWDVRRRDRLVGAAKAPGARLRRQALFLIAKRQAERAE</sequence>
<accession>A0A558AKC8</accession>
<dbReference type="Pfam" id="PF00535">
    <property type="entry name" value="Glycos_transf_2"/>
    <property type="match status" value="1"/>
</dbReference>
<organism evidence="2 3">
    <name type="scientific">Amycolatopsis acidiphila</name>
    <dbReference type="NCBI Taxonomy" id="715473"/>
    <lineage>
        <taxon>Bacteria</taxon>
        <taxon>Bacillati</taxon>
        <taxon>Actinomycetota</taxon>
        <taxon>Actinomycetes</taxon>
        <taxon>Pseudonocardiales</taxon>
        <taxon>Pseudonocardiaceae</taxon>
        <taxon>Amycolatopsis</taxon>
    </lineage>
</organism>
<evidence type="ECO:0000313" key="2">
    <source>
        <dbReference type="EMBL" id="TVT24712.1"/>
    </source>
</evidence>
<dbReference type="InterPro" id="IPR029044">
    <property type="entry name" value="Nucleotide-diphossugar_trans"/>
</dbReference>
<dbReference type="GO" id="GO:0016758">
    <property type="term" value="F:hexosyltransferase activity"/>
    <property type="evidence" value="ECO:0007669"/>
    <property type="project" value="UniProtKB-ARBA"/>
</dbReference>
<dbReference type="RefSeq" id="WP_144634198.1">
    <property type="nucleotide sequence ID" value="NZ_BNAX01000004.1"/>
</dbReference>
<protein>
    <submittedName>
        <fullName evidence="2">Glycosyltransferase</fullName>
    </submittedName>
</protein>
<comment type="caution">
    <text evidence="2">The sequence shown here is derived from an EMBL/GenBank/DDBJ whole genome shotgun (WGS) entry which is preliminary data.</text>
</comment>
<evidence type="ECO:0000259" key="1">
    <source>
        <dbReference type="Pfam" id="PF00535"/>
    </source>
</evidence>
<dbReference type="EMBL" id="VJZA01000005">
    <property type="protein sequence ID" value="TVT24712.1"/>
    <property type="molecule type" value="Genomic_DNA"/>
</dbReference>
<proteinExistence type="predicted"/>
<feature type="domain" description="Glycosyltransferase 2-like" evidence="1">
    <location>
        <begin position="7"/>
        <end position="174"/>
    </location>
</feature>
<dbReference type="InterPro" id="IPR001173">
    <property type="entry name" value="Glyco_trans_2-like"/>
</dbReference>
<keyword evidence="3" id="KW-1185">Reference proteome</keyword>
<dbReference type="PANTHER" id="PTHR22916">
    <property type="entry name" value="GLYCOSYLTRANSFERASE"/>
    <property type="match status" value="1"/>
</dbReference>
<keyword evidence="2" id="KW-0808">Transferase</keyword>
<dbReference type="OrthoDB" id="3177103at2"/>
<dbReference type="SUPFAM" id="SSF53448">
    <property type="entry name" value="Nucleotide-diphospho-sugar transferases"/>
    <property type="match status" value="1"/>
</dbReference>